<evidence type="ECO:0000313" key="2">
    <source>
        <dbReference type="EMBL" id="CAH0514934.1"/>
    </source>
</evidence>
<feature type="region of interest" description="Disordered" evidence="1">
    <location>
        <begin position="2839"/>
        <end position="2864"/>
    </location>
</feature>
<dbReference type="InterPro" id="IPR033228">
    <property type="entry name" value="SZT2"/>
</dbReference>
<dbReference type="EMBL" id="CAKLCB010000089">
    <property type="protein sequence ID" value="CAH0514934.1"/>
    <property type="molecule type" value="Genomic_DNA"/>
</dbReference>
<protein>
    <recommendedName>
        <fullName evidence="4">VWFA domain-containing protein</fullName>
    </recommendedName>
</protein>
<feature type="region of interest" description="Disordered" evidence="1">
    <location>
        <begin position="3165"/>
        <end position="3211"/>
    </location>
</feature>
<evidence type="ECO:0000256" key="1">
    <source>
        <dbReference type="SAM" id="MobiDB-lite"/>
    </source>
</evidence>
<feature type="region of interest" description="Disordered" evidence="1">
    <location>
        <begin position="3121"/>
        <end position="3148"/>
    </location>
</feature>
<feature type="region of interest" description="Disordered" evidence="1">
    <location>
        <begin position="1785"/>
        <end position="1817"/>
    </location>
</feature>
<feature type="region of interest" description="Disordered" evidence="1">
    <location>
        <begin position="1736"/>
        <end position="1771"/>
    </location>
</feature>
<feature type="compositionally biased region" description="Polar residues" evidence="1">
    <location>
        <begin position="3283"/>
        <end position="3292"/>
    </location>
</feature>
<feature type="region of interest" description="Disordered" evidence="1">
    <location>
        <begin position="790"/>
        <end position="827"/>
    </location>
</feature>
<comment type="caution">
    <text evidence="2">The sequence shown here is derived from an EMBL/GenBank/DDBJ whole genome shotgun (WGS) entry which is preliminary data.</text>
</comment>
<feature type="compositionally biased region" description="Low complexity" evidence="1">
    <location>
        <begin position="3308"/>
        <end position="3335"/>
    </location>
</feature>
<gene>
    <name evidence="2" type="ORF">PBS001_LOCUS1668</name>
</gene>
<sequence length="4292" mass="475552">MESSPVPRLEELILSGIDVNVLNHTALSLWHFQQLMIELLPSAVTIELEEEDDEDGVKSPTMFPTERVPMLTRGIIRLGEGMNVAIVLYEQPVDTIMVKDDRKQSGNTLNGTQNESVVVPQGTVTSIKGHLTPDTRVAAIFHRYRCVLCLDASPSILSIDPSSGRLFLDLLYESVELFIWSILRPMEIGGKSFLPELHVSVLVQGALVESLCVLMQGYIVTQTNAAGFLRLIKERFQLIENNWASQAQKRGQWGLLGNATPTTLDWILQSAVFALNSLPTDCAPMIVLVTDGVLDARDVFSYDNLLMQLVRHDIQCNFLRIGGGGEDELNATFGFVPDTHLLRFVAEYTGGTVFDYAAIHEACYGTTSTSSNTVKKMTGLQDALFLRKSSVHANAAPVVKLNEMDSTSFDGRTLLPLRPYRMWRDTVHEYRIFADVNRIVEARLREGFSINKVHIKTYRQPRLMEKGSVQAGVDCPSSGDVSSTNAISNEVTKILIVFLLQWKPNVWLEYVVSTTTEDSTALASSVVPAPYSSRRVSGQGLKGSISSAAPKKPARFFYKDQKTAWSEWYVKMNILGCADFLRAFEDTMQRSSTNKDRGAPARGENSMASPVFVHDFIRNVQDVDRVLLHLMTATASINETSDSVANQFSFGINSTSASAIPRITSSHPVFNIIGDLSTVLWHRWFYVERFEILSVVKSDACTDLFYRGEMHDTVGRGSAGLQLRDLGNPYRMIHNHGANVYGTTNGHIAIGVESFAEPLVAILVKWSSQKLSQDLFLRFLRPVDLDKVHAPPRAKASAPSTASGGIAQRRRQRSYTSGIGECATRDDESSSKRESKAALCFVRLEFKNKTLCAVHVAFFATSASRRRQILNDLKSTIFTGINEVAVTPTPAKLLSSSLPETQVILCHRMLSRLLVTHDTLLLHGINQEPGLFNCYLASPTLDVEKENAGVIPPLSTCCGGSELQLHRVFGAYVWHSSWKWEVSNLAALLEAMRRLHDARISSGFWVLDWKVEEGDDGQGAHIESVIFGREILMENENGHTKTALVQYALRRVSDTCLMTSFWMEPQHGVIKTCLSDKADKHDKFHWRLKQAIGHNTPFESCETRDPHWNIAFQGTPGWASASSMGSLDDEHRSIQQEDVSIDWSGNSKYLGESELLHLIRGYLFKSDRHFLSCLYTFDCIINLRGNIESSKNVDGIVGSNWSMNRQLAAENGMILPPFSTARLLAASRRSTEHFLMYLQDSKSSANGMNESTFGLAPSVSLANDNLYSMLELTLRGLSDCEVSWTDYNGDVVTSPCMAANGNEDDRFFREGMDGQLPLWLKQHLAFTFKDRVPHHALSKGKCYAKLVSDDCVVLAFFPSLDTLQVQNKTGRDGLFQSNDEIESRSPFKARLNETTTAPGKYEGHTKRPSQQFSVRSADEDGTKSRVVRMSVSADDIVLYQERRRSFREGYKSWRMGHYQGSRDEKHSYGRDFQKLRLPSTPEDHEFCEEISRQAPYGCDFHLLIENANGAMGSGFFQVAFYECSLSRLSMDLHDTSNPMFDHADLPHTILRHLFFSKHHDKPKENRSTIPLGCGLWKASRARSPFDSTVNRLSSSSIRASHRFRKKIKRAHEHNFSRGVYMALREGGTVQHSDLLQALSSCIEVPVDVDITLLYRMTETAASHKILPLSPAAAAVVSAGMGADILKDKLTKSFETILSKVFVPIAGTKYYYFSGSENAVYEDLSASEYDLHILMEDSDDGKPIPESRKRKQSHLSDDASSTGEEIGSCSVGEGNNMTLRHCLGRGSQQDLQEGDDSVENSPHRSRRDSLGRGLPSPVITLTEERSENEQHNATVEEDAEFNKDVAVATSSFSVPFFFKFECRLLNSTRETRSSSVDMHALEVDSDLLRCSSSSVVREDRRKIIGVQAQFSSPSGWQKKYDVFLESLKTNHGSQYHLNSTNVSHIAESFLKIPLGRIALRLVTLTLPNEQVFEDGRVPPHVPFEMDVSSGQVCETNALPSALHNFSSLHLFQRQVLSRVCKDIKEWSSVEILAILKSANEITPAIGTLVQSLFDDLPELAVTKANYPLEFVAGSQETTVKPLDLFKREFEKGDLLNVFQCNGVYFVVETTIPTDTYVDKGIENLSIPSFKIPYWAFFELGADQITLQFHHPDHFGMSPTGLNRLEVLTRLQLGIRAVCRRVNQFLLLLQLHETRTCNCLLLPPNDSSPSSPRSPERRTDSQIALDVMNGKDRRIKQGGFFWPGQFECDLRYCAVFRLHERLAPNFALNVLCTSALEQFQVHNRRHVFVYRDRDGHVFYMKISIFYDTALSHEVGSQTAEERLERTVFSRSSTGGNSGAGATVPVATTTPAGVPGIRLEVFGVSEAGEEVTHELCRLLERKLDEATQLVLMKLLARNTKFQLSQSDLAFLCPHATEPSSKIHYTLPGDIADDCCTLLHYFSQTLKLAAYVRPVTSGGSLLPRSSRGSANSNTLRPVRLERLASAGNYVILSGEEPAKVTAQVMYGEAKLEEVKRTRAMQDSAHIHPACFGGYPKAFELQEESSSILYDATTRSPVFFFSECKAGGESVASGEAPPAVAPIYTAPEIVAYALYVLNLNPDLRLSPGFLSRVGKGLALLRVDIVRKNTAKTEFEDEYKEDGKLGSIARVRQMQDIPGLAALYSTCVNTCDTTLVARCQVWIRGSIHSAELSQVVEAFMDEALYDYHIEATIRKLRTWNGRLHTCTSSNGTPDLSGTQGNLLIDVDMLVSLFKSACLLPSSSVTNLDVDVSIAPWDLNNAVAQVWSFLCCLPRHLRPAVYAKSKLSGRYEIVSSQNESLNISSYSNGPPPDKFRMVVQHAGDPDVYEESSDSDAETTASMSSANHHIEPLMRTNSIHSETSDIDSVSGRVPFTLTSTGVCSDLNAISQTQIAPSVSSTTSSMVGQIGGLSHQPHLSKNVNFSERDVLLYVNKGITRHPNQKSHSHGNRQVTRSFYYVVDLSTSKGLRLYGYNMSRVLVEALSTHIARVLTWSMLREKLLRTLLLEKSGLSTAAPVGSMVLQPSSFFVTIGRMEQAGKGVNTNSGALCKDSAVHFIEYRPPVLSILQSNDWFPRVLDAGCLRSIEGTSLGVYLREAQTQPIVAALDSQYQRPRGQSSTNLGVSMAPPSIPDLTREVSGTLSQRSLNSCGDVSTNLLGGQVPGRNRSGGIISSSNVSDSTSSSPGKRLGGSSLALQYPGNNRSEATARMRGGAGAATALMAARARARGSGGFHNHAGSGSVIGAVQVGGSSSVVSSGDSVAPWDLPLSNMKGSRLQTSADEADAKLTTGRDGSQADSCARTDSSSTATTSAVSKSKLSGVNRLGRRGSRGNGLADLVSSSSSTSLSGLSAAKASANRRSGNETFSLDSNRIHSSWKKRLEFAWGPRFLFPYSADRRTTGSTAEESQHFTKLEDEEDEDQPKKSVTPLSFFCAALDKRWEAFETRSTSHTVCMNLLEKLASLQTGEEMEEPVAKDVVEHLVESGHLLLYQRFRAAYVERWIAAEVVGIPEEYGIVNSRLRALQSCMDLVHLLSYKREFVFNQDECSVAKLYTQHTVFSMGAGAGADILKMKQQVASNLEPLRLAVASEFYEEYAVHLRTLGFRRLRTLNTSRSCARAFPIDADMATKDTETPGLEGFTEYFYHPERAAAEAGGWKIDSTRSNNDAYPLSVVILEVKCDQCGVRLNAVLVSLHDLEQQDLRFQDRLAVKAGEPVIVTSGSRIQSVASWLRAQLQTEALIYGFTIRYFQQHILQWIDASHNFRDGQNGHGHSVEEHPSDDDALASALPLPWKKASTFQNIVKGLQCFLHAFPDPPDASMNPSAAVPTLSTVSENCDGKNTAKTRSSDPRVSSISPTSAAPDSDGYRMTSRAALRFSRRVVTHQHQHKPVSHLRTTSPAPDTNLKSAAPLSLLWHDCVIRVAAVTLRPTSSQSNCSKLILVQILLRYIACHSLRYEVLDLLQFGTPDAVVCHSSSGSFFHRPSSTNMTPTMQSRWVKPSGGYSLVITTQPLLTRKPIDKDSVQLLMLKSTPSTLGVGNDVLPVERAMQEAQLFTRELFRVAAQHYERDLLWSRLLFDSSRGPEVDVACTLALPADSFRVEVGPQQLEECLRLSICTPLETLDPRLDELLSVSGVCWQELALRLRDVYAHQLREFQFQEEDENSSHLLLLCPDAFDLIIHLTFITPKDHIASEQAQDREMINMRGDKSTDSPSRSSSIDGSQISSIGEQLTEVNFEKGDGGDVHVEICRREEPTNKQFTFAQRRSISEFVNSIVHWQWRSLIYD</sequence>
<evidence type="ECO:0000313" key="3">
    <source>
        <dbReference type="Proteomes" id="UP001158986"/>
    </source>
</evidence>
<feature type="compositionally biased region" description="Polar residues" evidence="1">
    <location>
        <begin position="3850"/>
        <end position="3869"/>
    </location>
</feature>
<evidence type="ECO:0008006" key="4">
    <source>
        <dbReference type="Google" id="ProtNLM"/>
    </source>
</evidence>
<dbReference type="PANTHER" id="PTHR14918:SF3">
    <property type="entry name" value="KICSTOR COMPLEX PROTEIN SZT2"/>
    <property type="match status" value="1"/>
</dbReference>
<keyword evidence="3" id="KW-1185">Reference proteome</keyword>
<feature type="region of interest" description="Disordered" evidence="1">
    <location>
        <begin position="1394"/>
        <end position="1420"/>
    </location>
</feature>
<feature type="region of interest" description="Disordered" evidence="1">
    <location>
        <begin position="3281"/>
        <end position="3357"/>
    </location>
</feature>
<accession>A0ABN8CQQ4</accession>
<feature type="region of interest" description="Disordered" evidence="1">
    <location>
        <begin position="3839"/>
        <end position="3876"/>
    </location>
</feature>
<name>A0ABN8CQQ4_9STRA</name>
<feature type="region of interest" description="Disordered" evidence="1">
    <location>
        <begin position="4212"/>
        <end position="4231"/>
    </location>
</feature>
<feature type="region of interest" description="Disordered" evidence="1">
    <location>
        <begin position="3411"/>
        <end position="3434"/>
    </location>
</feature>
<dbReference type="PANTHER" id="PTHR14918">
    <property type="entry name" value="KICSTOR COMPLEX PROTEIN SZT2"/>
    <property type="match status" value="1"/>
</dbReference>
<feature type="compositionally biased region" description="Low complexity" evidence="1">
    <location>
        <begin position="3175"/>
        <end position="3198"/>
    </location>
</feature>
<reference evidence="2 3" key="1">
    <citation type="submission" date="2021-11" db="EMBL/GenBank/DDBJ databases">
        <authorList>
            <person name="Islam A."/>
            <person name="Islam S."/>
            <person name="Flora M.S."/>
            <person name="Rahman M."/>
            <person name="Ziaur R.M."/>
            <person name="Epstein J.H."/>
            <person name="Hassan M."/>
            <person name="Klassen M."/>
            <person name="Woodard K."/>
            <person name="Webb A."/>
            <person name="Webby R.J."/>
            <person name="El Zowalaty M.E."/>
        </authorList>
    </citation>
    <scope>NUCLEOTIDE SEQUENCE [LARGE SCALE GENOMIC DNA]</scope>
    <source>
        <strain evidence="2">Pbs1</strain>
    </source>
</reference>
<dbReference type="Proteomes" id="UP001158986">
    <property type="component" value="Unassembled WGS sequence"/>
</dbReference>
<feature type="compositionally biased region" description="Polar residues" evidence="1">
    <location>
        <begin position="3121"/>
        <end position="3135"/>
    </location>
</feature>
<feature type="compositionally biased region" description="Basic and acidic residues" evidence="1">
    <location>
        <begin position="1736"/>
        <end position="1746"/>
    </location>
</feature>
<feature type="compositionally biased region" description="Low complexity" evidence="1">
    <location>
        <begin position="3344"/>
        <end position="3357"/>
    </location>
</feature>
<feature type="compositionally biased region" description="Polar residues" evidence="1">
    <location>
        <begin position="2850"/>
        <end position="2859"/>
    </location>
</feature>
<feature type="compositionally biased region" description="Acidic residues" evidence="1">
    <location>
        <begin position="2839"/>
        <end position="2849"/>
    </location>
</feature>
<organism evidence="2 3">
    <name type="scientific">Peronospora belbahrii</name>
    <dbReference type="NCBI Taxonomy" id="622444"/>
    <lineage>
        <taxon>Eukaryota</taxon>
        <taxon>Sar</taxon>
        <taxon>Stramenopiles</taxon>
        <taxon>Oomycota</taxon>
        <taxon>Peronosporomycetes</taxon>
        <taxon>Peronosporales</taxon>
        <taxon>Peronosporaceae</taxon>
        <taxon>Peronospora</taxon>
    </lineage>
</organism>
<proteinExistence type="predicted"/>
<feature type="compositionally biased region" description="Low complexity" evidence="1">
    <location>
        <begin position="4218"/>
        <end position="4231"/>
    </location>
</feature>